<dbReference type="SUPFAM" id="SSF52540">
    <property type="entry name" value="P-loop containing nucleoside triphosphate hydrolases"/>
    <property type="match status" value="2"/>
</dbReference>
<dbReference type="FunFam" id="3.40.960.10:FF:000002">
    <property type="entry name" value="DNA helicase related protein"/>
    <property type="match status" value="1"/>
</dbReference>
<dbReference type="CDD" id="cd18808">
    <property type="entry name" value="SF1_C_Upf1"/>
    <property type="match status" value="1"/>
</dbReference>
<feature type="domain" description="DUF3320" evidence="1">
    <location>
        <begin position="2063"/>
        <end position="2112"/>
    </location>
</feature>
<dbReference type="InterPro" id="IPR047187">
    <property type="entry name" value="SF1_C_Upf1"/>
</dbReference>
<name>A0A7D5HCM2_9PSED</name>
<dbReference type="InterPro" id="IPR045055">
    <property type="entry name" value="DNA2/NAM7-like"/>
</dbReference>
<dbReference type="EMBL" id="CP056030">
    <property type="protein sequence ID" value="QKZ04050.1"/>
    <property type="molecule type" value="Genomic_DNA"/>
</dbReference>
<feature type="domain" description="DNA2/NAM7 helicase helicase" evidence="2">
    <location>
        <begin position="692"/>
        <end position="755"/>
    </location>
</feature>
<dbReference type="PANTHER" id="PTHR10887:SF495">
    <property type="entry name" value="HELICASE SENATAXIN ISOFORM X1-RELATED"/>
    <property type="match status" value="1"/>
</dbReference>
<keyword evidence="6" id="KW-1185">Reference proteome</keyword>
<evidence type="ECO:0000313" key="6">
    <source>
        <dbReference type="Proteomes" id="UP000509568"/>
    </source>
</evidence>
<evidence type="ECO:0000259" key="3">
    <source>
        <dbReference type="Pfam" id="PF13087"/>
    </source>
</evidence>
<dbReference type="Pfam" id="PF13086">
    <property type="entry name" value="AAA_11"/>
    <property type="match status" value="2"/>
</dbReference>
<dbReference type="FunFam" id="3.40.50.300:FF:002063">
    <property type="entry name" value="DNA helicase related protein"/>
    <property type="match status" value="1"/>
</dbReference>
<dbReference type="InterPro" id="IPR021754">
    <property type="entry name" value="DUF3320"/>
</dbReference>
<dbReference type="Pfam" id="PF13195">
    <property type="entry name" value="DUF4011"/>
    <property type="match status" value="1"/>
</dbReference>
<dbReference type="InterPro" id="IPR025103">
    <property type="entry name" value="DUF4011"/>
</dbReference>
<dbReference type="Gene3D" id="3.40.960.10">
    <property type="entry name" value="VSR Endonuclease"/>
    <property type="match status" value="1"/>
</dbReference>
<gene>
    <name evidence="5" type="ORF">HWQ56_09750</name>
</gene>
<feature type="domain" description="Restriction endonuclease type II-like" evidence="4">
    <location>
        <begin position="1859"/>
        <end position="1956"/>
    </location>
</feature>
<evidence type="ECO:0000313" key="5">
    <source>
        <dbReference type="EMBL" id="QKZ04050.1"/>
    </source>
</evidence>
<dbReference type="InterPro" id="IPR027417">
    <property type="entry name" value="P-loop_NTPase"/>
</dbReference>
<dbReference type="Pfam" id="PF13087">
    <property type="entry name" value="AAA_12"/>
    <property type="match status" value="1"/>
</dbReference>
<dbReference type="PANTHER" id="PTHR10887">
    <property type="entry name" value="DNA2/NAM7 HELICASE FAMILY"/>
    <property type="match status" value="1"/>
</dbReference>
<dbReference type="RefSeq" id="WP_176570310.1">
    <property type="nucleotide sequence ID" value="NZ_CP056030.1"/>
</dbReference>
<dbReference type="InterPro" id="IPR049468">
    <property type="entry name" value="Restrct_endonuc-II-like_dom"/>
</dbReference>
<feature type="domain" description="DNA2/NAM7 helicase helicase" evidence="2">
    <location>
        <begin position="1554"/>
        <end position="1594"/>
    </location>
</feature>
<dbReference type="SUPFAM" id="SSF52980">
    <property type="entry name" value="Restriction endonuclease-like"/>
    <property type="match status" value="1"/>
</dbReference>
<dbReference type="InterPro" id="IPR011335">
    <property type="entry name" value="Restrct_endonuc-II-like"/>
</dbReference>
<dbReference type="GO" id="GO:0004386">
    <property type="term" value="F:helicase activity"/>
    <property type="evidence" value="ECO:0007669"/>
    <property type="project" value="InterPro"/>
</dbReference>
<dbReference type="InterPro" id="IPR041677">
    <property type="entry name" value="DNA2/NAM7_AAA_11"/>
</dbReference>
<dbReference type="Pfam" id="PF11784">
    <property type="entry name" value="DUF3320"/>
    <property type="match status" value="1"/>
</dbReference>
<evidence type="ECO:0000259" key="2">
    <source>
        <dbReference type="Pfam" id="PF13086"/>
    </source>
</evidence>
<dbReference type="Pfam" id="PF18741">
    <property type="entry name" value="MTES_1575"/>
    <property type="match status" value="1"/>
</dbReference>
<dbReference type="KEGG" id="pez:HWQ56_09750"/>
<evidence type="ECO:0000259" key="4">
    <source>
        <dbReference type="Pfam" id="PF18741"/>
    </source>
</evidence>
<protein>
    <submittedName>
        <fullName evidence="5">DUF3320 domain-containing protein</fullName>
    </submittedName>
</protein>
<evidence type="ECO:0000259" key="1">
    <source>
        <dbReference type="Pfam" id="PF11784"/>
    </source>
</evidence>
<proteinExistence type="predicted"/>
<feature type="domain" description="DNA2/NAM7 helicase-like C-terminal" evidence="3">
    <location>
        <begin position="1614"/>
        <end position="1810"/>
    </location>
</feature>
<dbReference type="Gene3D" id="3.40.50.300">
    <property type="entry name" value="P-loop containing nucleotide triphosphate hydrolases"/>
    <property type="match status" value="3"/>
</dbReference>
<dbReference type="Proteomes" id="UP000509568">
    <property type="component" value="Chromosome"/>
</dbReference>
<dbReference type="FunFam" id="3.40.50.300:FF:002475">
    <property type="entry name" value="DNA helicase related protein"/>
    <property type="match status" value="1"/>
</dbReference>
<dbReference type="InterPro" id="IPR041679">
    <property type="entry name" value="DNA2/NAM7-like_C"/>
</dbReference>
<reference evidence="5 6" key="1">
    <citation type="submission" date="2020-06" db="EMBL/GenBank/DDBJ databases">
        <title>Pseudomonas eucalypticola sp. nov., an endophyte of Eucalyptus dunnii leaves with biocontrol ability of eucalyptus leaf blight.</title>
        <authorList>
            <person name="Liu Y."/>
            <person name="Song Z."/>
            <person name="Zeng H."/>
            <person name="Lu M."/>
            <person name="Wang X."/>
            <person name="Lian X."/>
            <person name="Zhang Q."/>
        </authorList>
    </citation>
    <scope>NUCLEOTIDE SEQUENCE [LARGE SCALE GENOMIC DNA]</scope>
    <source>
        <strain evidence="5 6">NP-1</strain>
    </source>
</reference>
<sequence length="2214" mass="243849">MDDSVQPVPAPEAPLPKELKILATLVSKLNLADFQNAIPVIRELRILNETDKRYLNATLTLTSSPAVFKPKIWRIDEISAGAFQIIPGLDLVLDGALLGRLTEAEGSTFTFLLEADDREAGAGRTEVLRTEHVVELLPRNQWGGLAHIPDMTAAFVQPNDSAVERLLKQAADVLRKSDRPSALDGYEGGAKRAWELASAIWAAVARMKLDYALPPASFEQFGQKVRSPSQVTDSGLATCLDLALFFCAALEQAGLNPVMVFTHGHAFAGLWLKPEEFTTALVDDVTTIRKRVKLKELVLFETTLITQHPICSFSYAAERGTLQVAEDAEVPFQMLLDIRRARLQRIKPLASAEAQGARPVDTDETGISNLGVESNADLPVDNAQVADVDVSKLDPADRLGRWQRKLLDLSLKNNLLNFKTGKRALKLEAPDPGALEDLLASGQSLRLLTRPDLMDGADPRERALYEQREREDVRRRHAEDALKRREVFVALSSAEMDSRLTELYRGARTALQEGGANTLFLALGFLSWTREDRADQRYRAPLVLIPVTLERRSARSGFSIVLHDDEPRFNPTLIEMLRQDFELGLGSLEHELPHDDSGLDIAGIWRHVGHAIKDVPGWELNEDVVLSMFSFAKYLMWKDLAENEGHLRQSPVVQHLLDTPRDSFASDLTFPEARALDRDFGPADVFCPLPSDSSQLSAVMAASKGKDFVLIGPPGTGKSQTIANMIAQSIAQNRRVLFVSEKIAALDVVYRRLREIGLGEFCLEVHSSKARKTDVLAQLQSAWEAKGQVDTAAWEAEALRLSALRDSLNLYVERLHRRHRNGYSIYEAIGVVTGGVDVPHVSLAWPTPEFHDHKALLDLREVGDRLEVNAQAVGFDQLAGHALSVVGQTDWSPHWQQQFVQAARDAIPAVEAVQRAADKFIGLTGLPSASLTPTGLQGLSALSEVLPEAAGHDWRFALRPDARTLAQRLGEGCEHIEQHRQLSAGLSAPWPSAVVTQAKHALDLLQQRRETLEQVGPVWSESTQTVLTQAIGLLAQIAALRQQLSVNYADSVEALNIDQLQQQWNAAKATFWPKSWFAKRQIMAVLAATQAAPGELDAGKDLDIWSQIRVVRKAINALEPTGEAAAVWKGAESDALHLEVSLRLQQAISAQKGNNTWTDEGLEAVDQGHLGEALKAELSRLRKIVRLDGEMVELGSLDEQVHGLWKGLDTYVDGLCAALKFQADKREIVERGKLSDEHSLVEAGTCGALLKADFELLRQRSGVERQLADLVDLKESIPLWRDLKTKLEHARQAIVFQSRLAAALAKLALNPEQISAYKAPLSTLLGDGNALLEPEGSIVLAGVALRDRLAQLAERTDQFVTVGHFTGPGAAAVVEQTLDSFKQSCHTVILSEPRLKSWCAWRKVRDEAYMLGLGTLVESMEVGSTGVASVRRHLEVNYARWWLNATVDNEAVIRTFVSVEHEQRIRDFRVLDDRFTALTRDWLRARLCADLPSQDSVSRSSEWGLLRHEMGKKTRHIPLRELMSRAPEALTKLTPCLLMSPLSIAQYLPPGTAPFDLVIFDEASQIPVWDAIGAMARGRQVVMVGDPKQLPPTSFFDRAESTAEDEDVEADLESILDECISANLPTRNLNWHYRSRHESLIAFSNQRYYNSKLVTFPSPHTADKAVKLCPVAGVYEKGGSRTNPVEAWALVAHLVARLKSPEFRASGQTVGVVTFNGEQQKLIHDLLDDACRKDPSLEPYFAESELEPVFVKNLESVQGDERDIIYFSITYAKDAAGVMSMNFGPLNRQGGERRLNVAVTRARHELLVFSSLRPEYIDLARTQAVGVKDLKHFLEFAERGAAALVEANSGSVGGFDSPFEEAVAAVLVKKGWQVHTQIGVSSFRIDLGIVDPDAPGRYLAGVECDGATYHRSATARDRDKLREHVLRGLGWDIVRIWSTDWWVDAAGTAEKVHQSLSALLANARAKQAQIDATQEAARQQVDAAVAEAIAIADEVGQVLAPDVQAPGANDPDGALPQLLYAGAAAPAPASAAALAPALHALTVARPVYREVDPAQAVDSVDPDRFFDAGYTPVLEQMITYVIDQEGPVLDTVLARRIARAHGWVRTGSRIRDRVDQLAKGRFRSHEEEQVGVFYWPAALEHDGLAVFRGADEEDAIRSLMEICLPELGALVEEMVARGLSGEALVYAVSREAGVQKLTHAGRARIERAVRRLGD</sequence>
<organism evidence="5 6">
    <name type="scientific">Pseudomonas eucalypticola</name>
    <dbReference type="NCBI Taxonomy" id="2599595"/>
    <lineage>
        <taxon>Bacteria</taxon>
        <taxon>Pseudomonadati</taxon>
        <taxon>Pseudomonadota</taxon>
        <taxon>Gammaproteobacteria</taxon>
        <taxon>Pseudomonadales</taxon>
        <taxon>Pseudomonadaceae</taxon>
        <taxon>Pseudomonas</taxon>
    </lineage>
</organism>
<accession>A0A7D5HCM2</accession>